<dbReference type="EMBL" id="JAAMPC010000008">
    <property type="protein sequence ID" value="KAG2298236.1"/>
    <property type="molecule type" value="Genomic_DNA"/>
</dbReference>
<proteinExistence type="predicted"/>
<name>A0A8X7V3G1_BRACI</name>
<protein>
    <submittedName>
        <fullName evidence="1">Uncharacterized protein</fullName>
    </submittedName>
</protein>
<keyword evidence="2" id="KW-1185">Reference proteome</keyword>
<dbReference type="AlphaFoldDB" id="A0A8X7V3G1"/>
<evidence type="ECO:0000313" key="2">
    <source>
        <dbReference type="Proteomes" id="UP000886595"/>
    </source>
</evidence>
<reference evidence="1 2" key="1">
    <citation type="submission" date="2020-02" db="EMBL/GenBank/DDBJ databases">
        <authorList>
            <person name="Ma Q."/>
            <person name="Huang Y."/>
            <person name="Song X."/>
            <person name="Pei D."/>
        </authorList>
    </citation>
    <scope>NUCLEOTIDE SEQUENCE [LARGE SCALE GENOMIC DNA]</scope>
    <source>
        <strain evidence="1">Sxm20200214</strain>
        <tissue evidence="1">Leaf</tissue>
    </source>
</reference>
<gene>
    <name evidence="1" type="ORF">Bca52824_034708</name>
</gene>
<evidence type="ECO:0000313" key="1">
    <source>
        <dbReference type="EMBL" id="KAG2298236.1"/>
    </source>
</evidence>
<sequence>MLINAVLRVFLSATRPNDRPFIKPLFPISEDVIEIRDLLRNGSFFWTSFSPKRVHAVIRLANPDLGVGGEVDDDSKSDNPVSCDDPVEGAILPPSKGKGIDLGDIEFSVDDSVLPGWDSNLAYGDGSEVLLGQKDEVWSLRDESGIGRRQHGKKLEEAISPPKTINWMVKKDELLREESGYHSERVGYLDEE</sequence>
<accession>A0A8X7V3G1</accession>
<comment type="caution">
    <text evidence="1">The sequence shown here is derived from an EMBL/GenBank/DDBJ whole genome shotgun (WGS) entry which is preliminary data.</text>
</comment>
<dbReference type="Proteomes" id="UP000886595">
    <property type="component" value="Unassembled WGS sequence"/>
</dbReference>
<organism evidence="1 2">
    <name type="scientific">Brassica carinata</name>
    <name type="common">Ethiopian mustard</name>
    <name type="synonym">Abyssinian cabbage</name>
    <dbReference type="NCBI Taxonomy" id="52824"/>
    <lineage>
        <taxon>Eukaryota</taxon>
        <taxon>Viridiplantae</taxon>
        <taxon>Streptophyta</taxon>
        <taxon>Embryophyta</taxon>
        <taxon>Tracheophyta</taxon>
        <taxon>Spermatophyta</taxon>
        <taxon>Magnoliopsida</taxon>
        <taxon>eudicotyledons</taxon>
        <taxon>Gunneridae</taxon>
        <taxon>Pentapetalae</taxon>
        <taxon>rosids</taxon>
        <taxon>malvids</taxon>
        <taxon>Brassicales</taxon>
        <taxon>Brassicaceae</taxon>
        <taxon>Brassiceae</taxon>
        <taxon>Brassica</taxon>
    </lineage>
</organism>